<dbReference type="Proteomes" id="UP000230709">
    <property type="component" value="Chromosome"/>
</dbReference>
<dbReference type="RefSeq" id="WP_003615466.1">
    <property type="nucleotide sequence ID" value="NZ_ADVE02000001.1"/>
</dbReference>
<dbReference type="AlphaFoldDB" id="A0A2D2D1W7"/>
<feature type="domain" description="Multi-ubiquitin" evidence="1">
    <location>
        <begin position="33"/>
        <end position="95"/>
    </location>
</feature>
<evidence type="ECO:0000313" key="3">
    <source>
        <dbReference type="Proteomes" id="UP000230709"/>
    </source>
</evidence>
<dbReference type="EMBL" id="CP023737">
    <property type="protein sequence ID" value="ATQ68964.1"/>
    <property type="molecule type" value="Genomic_DNA"/>
</dbReference>
<keyword evidence="3" id="KW-1185">Reference proteome</keyword>
<sequence>MENMVSSGQSRNEKANCQVSRRPGADGLFFTEVNGTIVKFSVPTPKGERVLDKAGCMPAGDYVLIQLLRHSSQSVGLDETVDLAVEGAEEFRAFKSDRIFRFTLNGHGFEWGVANIPEPELRAVAHVPDDEIIVLEREGHDVDLAAADVLDLGGAGTEHLRTEKTLVTVYFENELRELPRGVYTTEQLKIRFGVQEGYILEVINEEGNLTPLKPDEKTRLKNGMRFFEQVPCGGSS</sequence>
<dbReference type="KEGG" id="mtw:CQW49_14560"/>
<accession>A0A2D2D1W7</accession>
<proteinExistence type="predicted"/>
<evidence type="ECO:0000313" key="2">
    <source>
        <dbReference type="EMBL" id="ATQ68964.1"/>
    </source>
</evidence>
<dbReference type="STRING" id="595536.GCA_000178815_02259"/>
<dbReference type="InterPro" id="IPR027802">
    <property type="entry name" value="Multi-ubiquitin_dom"/>
</dbReference>
<name>A0A2D2D1W7_METT3</name>
<protein>
    <recommendedName>
        <fullName evidence="1">Multi-ubiquitin domain-containing protein</fullName>
    </recommendedName>
</protein>
<dbReference type="Pfam" id="PF14452">
    <property type="entry name" value="Multi_ubiq"/>
    <property type="match status" value="1"/>
</dbReference>
<evidence type="ECO:0000259" key="1">
    <source>
        <dbReference type="Pfam" id="PF14452"/>
    </source>
</evidence>
<reference evidence="3" key="1">
    <citation type="submission" date="2017-10" db="EMBL/GenBank/DDBJ databases">
        <title>Completed PacBio SMRT sequence of Methylosinus trichosporium OB3b reveals presence of a third large plasmid.</title>
        <authorList>
            <person name="Charles T.C."/>
            <person name="Lynch M.D.J."/>
            <person name="Heil J.R."/>
            <person name="Cheng J."/>
        </authorList>
    </citation>
    <scope>NUCLEOTIDE SEQUENCE [LARGE SCALE GENOMIC DNA]</scope>
    <source>
        <strain evidence="3">OB3b</strain>
    </source>
</reference>
<gene>
    <name evidence="2" type="ORF">CQW49_14560</name>
</gene>
<organism evidence="2 3">
    <name type="scientific">Methylosinus trichosporium (strain ATCC 35070 / NCIMB 11131 / UNIQEM 75 / OB3b)</name>
    <dbReference type="NCBI Taxonomy" id="595536"/>
    <lineage>
        <taxon>Bacteria</taxon>
        <taxon>Pseudomonadati</taxon>
        <taxon>Pseudomonadota</taxon>
        <taxon>Alphaproteobacteria</taxon>
        <taxon>Hyphomicrobiales</taxon>
        <taxon>Methylocystaceae</taxon>
        <taxon>Methylosinus</taxon>
    </lineage>
</organism>